<dbReference type="AlphaFoldDB" id="A0A6P3ZNV9"/>
<reference evidence="3" key="1">
    <citation type="submission" date="2025-05" db="UniProtKB">
        <authorList>
            <consortium name="RefSeq"/>
        </authorList>
    </citation>
    <scope>NUCLEOTIDE SEQUENCE [LARGE SCALE GENOMIC DNA]</scope>
</reference>
<dbReference type="RefSeq" id="XP_015882332.1">
    <property type="nucleotide sequence ID" value="XM_016026846.4"/>
</dbReference>
<dbReference type="InterPro" id="IPR057710">
    <property type="entry name" value="DUF7950"/>
</dbReference>
<keyword evidence="3" id="KW-1185">Reference proteome</keyword>
<feature type="region of interest" description="Disordered" evidence="1">
    <location>
        <begin position="36"/>
        <end position="100"/>
    </location>
</feature>
<evidence type="ECO:0000259" key="2">
    <source>
        <dbReference type="Pfam" id="PF25821"/>
    </source>
</evidence>
<evidence type="ECO:0000313" key="3">
    <source>
        <dbReference type="Proteomes" id="UP001652623"/>
    </source>
</evidence>
<dbReference type="PANTHER" id="PTHR33595:SF7">
    <property type="entry name" value="OS12G0242500 PROTEIN"/>
    <property type="match status" value="1"/>
</dbReference>
<accession>A0A6P3ZNV9</accession>
<protein>
    <submittedName>
        <fullName evidence="4">Uncharacterized protein LOC107418172</fullName>
    </submittedName>
</protein>
<organism evidence="3 4">
    <name type="scientific">Ziziphus jujuba</name>
    <name type="common">Chinese jujube</name>
    <name type="synonym">Ziziphus sativa</name>
    <dbReference type="NCBI Taxonomy" id="326968"/>
    <lineage>
        <taxon>Eukaryota</taxon>
        <taxon>Viridiplantae</taxon>
        <taxon>Streptophyta</taxon>
        <taxon>Embryophyta</taxon>
        <taxon>Tracheophyta</taxon>
        <taxon>Spermatophyta</taxon>
        <taxon>Magnoliopsida</taxon>
        <taxon>eudicotyledons</taxon>
        <taxon>Gunneridae</taxon>
        <taxon>Pentapetalae</taxon>
        <taxon>rosids</taxon>
        <taxon>fabids</taxon>
        <taxon>Rosales</taxon>
        <taxon>Rhamnaceae</taxon>
        <taxon>Paliureae</taxon>
        <taxon>Ziziphus</taxon>
    </lineage>
</organism>
<dbReference type="FunCoup" id="A0A6P3ZNV9">
    <property type="interactions" value="25"/>
</dbReference>
<dbReference type="InParanoid" id="A0A6P3ZNV9"/>
<evidence type="ECO:0000256" key="1">
    <source>
        <dbReference type="SAM" id="MobiDB-lite"/>
    </source>
</evidence>
<gene>
    <name evidence="4" type="primary">LOC107418172</name>
</gene>
<feature type="compositionally biased region" description="Polar residues" evidence="1">
    <location>
        <begin position="39"/>
        <end position="50"/>
    </location>
</feature>
<dbReference type="PANTHER" id="PTHR33595">
    <property type="entry name" value="VON WILLEBRAND FACTOR A DOMAIN PROTEIN"/>
    <property type="match status" value="1"/>
</dbReference>
<dbReference type="GeneID" id="107418172"/>
<feature type="compositionally biased region" description="Basic residues" evidence="1">
    <location>
        <begin position="57"/>
        <end position="66"/>
    </location>
</feature>
<reference evidence="4" key="2">
    <citation type="submission" date="2025-08" db="UniProtKB">
        <authorList>
            <consortium name="RefSeq"/>
        </authorList>
    </citation>
    <scope>IDENTIFICATION</scope>
    <source>
        <tissue evidence="4">Seedling</tissue>
    </source>
</reference>
<dbReference type="Proteomes" id="UP001652623">
    <property type="component" value="Chromosome 2"/>
</dbReference>
<sequence>MDGRGGCCIARYAGGGAYDMSKVDRIMLRFRPIAPKPATSGSVSGGSTPEISEHSVKGGRGKRKYVRDHGNNNRRCNNNNNRKRKSSPEEKRVSSVATAVEPMVTLPLLPETPEPKDSPARVSPEVRDSPMWLSFDKLDNNNIELGIYGSSDRTVAIPRPVRLLGSCITVECVTDTWMDGNGLGCTDEERKMNLEKDSCPGFISDGFGRVTWTNRAYRKMVGHGEEGGEEEMMVWLVSKERVPVAVTLTYPAFTCRVRLQYMYGGKEKTSLTLPCDVWRMNGSGGFAWRLDVKAALCLGR</sequence>
<name>A0A6P3ZNV9_ZIZJJ</name>
<proteinExistence type="predicted"/>
<dbReference type="KEGG" id="zju:107418172"/>
<evidence type="ECO:0000313" key="4">
    <source>
        <dbReference type="RefSeq" id="XP_015882332.1"/>
    </source>
</evidence>
<dbReference type="Pfam" id="PF25821">
    <property type="entry name" value="DUF7950"/>
    <property type="match status" value="1"/>
</dbReference>
<feature type="domain" description="DUF7950" evidence="2">
    <location>
        <begin position="165"/>
        <end position="297"/>
    </location>
</feature>